<dbReference type="SMART" id="SM00282">
    <property type="entry name" value="LamG"/>
    <property type="match status" value="3"/>
</dbReference>
<feature type="disulfide bond" evidence="6">
    <location>
        <begin position="734"/>
        <end position="761"/>
    </location>
</feature>
<dbReference type="PROSITE" id="PS01186">
    <property type="entry name" value="EGF_2"/>
    <property type="match status" value="2"/>
</dbReference>
<dbReference type="Gene3D" id="2.60.40.10">
    <property type="entry name" value="Immunoglobulins"/>
    <property type="match status" value="1"/>
</dbReference>
<keyword evidence="2" id="KW-0732">Signal</keyword>
<dbReference type="Proteomes" id="UP000005408">
    <property type="component" value="Unassembled WGS sequence"/>
</dbReference>
<evidence type="ECO:0008006" key="11">
    <source>
        <dbReference type="Google" id="ProtNLM"/>
    </source>
</evidence>
<dbReference type="SMART" id="SM00179">
    <property type="entry name" value="EGF_CA"/>
    <property type="match status" value="4"/>
</dbReference>
<evidence type="ECO:0000256" key="6">
    <source>
        <dbReference type="PROSITE-ProRule" id="PRU00122"/>
    </source>
</evidence>
<organism evidence="9 10">
    <name type="scientific">Magallana gigas</name>
    <name type="common">Pacific oyster</name>
    <name type="synonym">Crassostrea gigas</name>
    <dbReference type="NCBI Taxonomy" id="29159"/>
    <lineage>
        <taxon>Eukaryota</taxon>
        <taxon>Metazoa</taxon>
        <taxon>Spiralia</taxon>
        <taxon>Lophotrochozoa</taxon>
        <taxon>Mollusca</taxon>
        <taxon>Bivalvia</taxon>
        <taxon>Autobranchia</taxon>
        <taxon>Pteriomorphia</taxon>
        <taxon>Ostreida</taxon>
        <taxon>Ostreoidea</taxon>
        <taxon>Ostreidae</taxon>
        <taxon>Magallana</taxon>
    </lineage>
</organism>
<dbReference type="InterPro" id="IPR013783">
    <property type="entry name" value="Ig-like_fold"/>
</dbReference>
<feature type="domain" description="Laminin G" evidence="7">
    <location>
        <begin position="578"/>
        <end position="761"/>
    </location>
</feature>
<evidence type="ECO:0000256" key="3">
    <source>
        <dbReference type="ARBA" id="ARBA00022737"/>
    </source>
</evidence>
<dbReference type="Gene3D" id="2.10.25.10">
    <property type="entry name" value="Laminin"/>
    <property type="match status" value="3"/>
</dbReference>
<feature type="domain" description="EGF-like" evidence="8">
    <location>
        <begin position="251"/>
        <end position="287"/>
    </location>
</feature>
<dbReference type="InterPro" id="IPR013320">
    <property type="entry name" value="ConA-like_dom_sf"/>
</dbReference>
<dbReference type="GO" id="GO:0005509">
    <property type="term" value="F:calcium ion binding"/>
    <property type="evidence" value="ECO:0007669"/>
    <property type="project" value="InterPro"/>
</dbReference>
<dbReference type="InterPro" id="IPR001791">
    <property type="entry name" value="Laminin_G"/>
</dbReference>
<dbReference type="PROSITE" id="PS50025">
    <property type="entry name" value="LAM_G_DOMAIN"/>
    <property type="match status" value="3"/>
</dbReference>
<feature type="disulfide bond" evidence="5">
    <location>
        <begin position="239"/>
        <end position="248"/>
    </location>
</feature>
<dbReference type="PROSITE" id="PS00022">
    <property type="entry name" value="EGF_1"/>
    <property type="match status" value="4"/>
</dbReference>
<accession>A0A8W8K4H5</accession>
<dbReference type="InterPro" id="IPR013032">
    <property type="entry name" value="EGF-like_CS"/>
</dbReference>
<feature type="domain" description="Laminin G" evidence="7">
    <location>
        <begin position="38"/>
        <end position="215"/>
    </location>
</feature>
<name>A0A8W8K4H5_MAGGI</name>
<dbReference type="InterPro" id="IPR000742">
    <property type="entry name" value="EGF"/>
</dbReference>
<comment type="caution">
    <text evidence="5">Lacks conserved residue(s) required for the propagation of feature annotation.</text>
</comment>
<evidence type="ECO:0000313" key="9">
    <source>
        <dbReference type="EnsemblMetazoa" id="G21617.8:cds"/>
    </source>
</evidence>
<dbReference type="Pfam" id="PF12661">
    <property type="entry name" value="hEGF"/>
    <property type="match status" value="2"/>
</dbReference>
<dbReference type="Pfam" id="PF00008">
    <property type="entry name" value="EGF"/>
    <property type="match status" value="2"/>
</dbReference>
<evidence type="ECO:0000256" key="4">
    <source>
        <dbReference type="ARBA" id="ARBA00023157"/>
    </source>
</evidence>
<feature type="domain" description="Laminin G" evidence="7">
    <location>
        <begin position="292"/>
        <end position="500"/>
    </location>
</feature>
<keyword evidence="4 5" id="KW-1015">Disulfide bond</keyword>
<dbReference type="Pfam" id="PF00054">
    <property type="entry name" value="Laminin_G_1"/>
    <property type="match status" value="3"/>
</dbReference>
<dbReference type="AlphaFoldDB" id="A0A8W8K4H5"/>
<dbReference type="GO" id="GO:0016020">
    <property type="term" value="C:membrane"/>
    <property type="evidence" value="ECO:0007669"/>
    <property type="project" value="UniProtKB-SubCell"/>
</dbReference>
<feature type="domain" description="EGF-like" evidence="8">
    <location>
        <begin position="496"/>
        <end position="533"/>
    </location>
</feature>
<feature type="disulfide bond" evidence="5">
    <location>
        <begin position="277"/>
        <end position="286"/>
    </location>
</feature>
<dbReference type="FunFam" id="2.10.25.10:FF:000066">
    <property type="entry name" value="FAT atypical cadherin 4"/>
    <property type="match status" value="1"/>
</dbReference>
<sequence length="765" mass="84529">MLEIPRLYPGDQGTYVCQAQNDIGQNEKDYNLSVGDLVPYFDQEPVSYISYPPIEDHHINFEILLSLKPETTDGLVLYNGQYDSARGDYVCFGMRGGYPEFGFDVGSGPALIQGNKTLSLNQWNSIKLKRENSVGTLEVNDEPIYTGSSLGQFSGLDLGQNMYLGNVPDANNVPEPARFSSGYVGVISQVIINGKDLNLGADALELKGIEPYNACKDRPCLNRGRCLPANSKYGYKCDCPTGFTGSRCENTGRGCYPGICGPGGRCRDVAGGHQCICPMGRIGSGCRQQVQVIYPQFNGSSFSSYDPIRNARFQLKIEIEIKPQSLDDGILLYSGQYEDGSGDYVVVLMKDGYLEFRYNSGSGEAVLKSKKKLVSNEWVRITATKSGQEGSLIINNEEPVKVWPWSYYNNLRNNYYNYYLRRRYRYKRGTSPGTYIGLDLRSRLYLGGMDPDRRLPDDVDVQSGFHGCIAELKINMLSMDLTRDAREALEVRDCGETNICNRHICKNGGTCLEGTALGYRCSCPVSYTGEKCEVEINLCLAERPCRNNGVCSVTSTGYRCDCPLGFMGKSCEAVIQLGENIEVNRDGFVEFNKSLLSATPQQEEVIKFTLKTTEKDGLVLWKGQPSPLQRSSSIDYLSIGLQDGYVVYSFELGSGPARIRSPIRINDGYAHIIQVTRLGRQGSLTIDNNLSYSTSGQSQGPLQSLNTAGNVYLGGVSLVSTITKQQYTENYSGCISDIYLQDKGPLRLPEDAVGGFNVRPCLNKK</sequence>
<dbReference type="InterPro" id="IPR036179">
    <property type="entry name" value="Ig-like_dom_sf"/>
</dbReference>
<dbReference type="SUPFAM" id="SSF48726">
    <property type="entry name" value="Immunoglobulin"/>
    <property type="match status" value="1"/>
</dbReference>
<evidence type="ECO:0000256" key="1">
    <source>
        <dbReference type="ARBA" id="ARBA00022536"/>
    </source>
</evidence>
<evidence type="ECO:0000256" key="2">
    <source>
        <dbReference type="ARBA" id="ARBA00022729"/>
    </source>
</evidence>
<protein>
    <recommendedName>
        <fullName evidence="11">Basement membrane-specific heparan sulfate proteoglycan core protein</fullName>
    </recommendedName>
</protein>
<dbReference type="CDD" id="cd00054">
    <property type="entry name" value="EGF_CA"/>
    <property type="match status" value="4"/>
</dbReference>
<reference evidence="9" key="1">
    <citation type="submission" date="2022-08" db="UniProtKB">
        <authorList>
            <consortium name="EnsemblMetazoa"/>
        </authorList>
    </citation>
    <scope>IDENTIFICATION</scope>
    <source>
        <strain evidence="9">05x7-T-G4-1.051#20</strain>
    </source>
</reference>
<dbReference type="PROSITE" id="PS50026">
    <property type="entry name" value="EGF_3"/>
    <property type="match status" value="4"/>
</dbReference>
<evidence type="ECO:0000313" key="10">
    <source>
        <dbReference type="Proteomes" id="UP000005408"/>
    </source>
</evidence>
<feature type="domain" description="EGF-like" evidence="8">
    <location>
        <begin position="211"/>
        <end position="249"/>
    </location>
</feature>
<keyword evidence="10" id="KW-1185">Reference proteome</keyword>
<feature type="disulfide bond" evidence="5">
    <location>
        <begin position="562"/>
        <end position="571"/>
    </location>
</feature>
<dbReference type="CDD" id="cd00110">
    <property type="entry name" value="LamG"/>
    <property type="match status" value="3"/>
</dbReference>
<keyword evidence="3" id="KW-0677">Repeat</keyword>
<dbReference type="PANTHER" id="PTHR15036">
    <property type="entry name" value="PIKACHURIN-LIKE PROTEIN"/>
    <property type="match status" value="1"/>
</dbReference>
<dbReference type="EnsemblMetazoa" id="G21617.8">
    <property type="protein sequence ID" value="G21617.8:cds"/>
    <property type="gene ID" value="G21617"/>
</dbReference>
<evidence type="ECO:0000259" key="8">
    <source>
        <dbReference type="PROSITE" id="PS50026"/>
    </source>
</evidence>
<keyword evidence="1 5" id="KW-0245">EGF-like domain</keyword>
<dbReference type="SUPFAM" id="SSF49899">
    <property type="entry name" value="Concanavalin A-like lectins/glucanases"/>
    <property type="match status" value="3"/>
</dbReference>
<feature type="disulfide bond" evidence="5">
    <location>
        <begin position="220"/>
        <end position="237"/>
    </location>
</feature>
<dbReference type="Gene3D" id="2.60.120.200">
    <property type="match status" value="3"/>
</dbReference>
<feature type="disulfide bond" evidence="5">
    <location>
        <begin position="523"/>
        <end position="532"/>
    </location>
</feature>
<feature type="domain" description="EGF-like" evidence="8">
    <location>
        <begin position="535"/>
        <end position="572"/>
    </location>
</feature>
<evidence type="ECO:0000259" key="7">
    <source>
        <dbReference type="PROSITE" id="PS50025"/>
    </source>
</evidence>
<dbReference type="SUPFAM" id="SSF57196">
    <property type="entry name" value="EGF/Laminin"/>
    <property type="match status" value="2"/>
</dbReference>
<evidence type="ECO:0000256" key="5">
    <source>
        <dbReference type="PROSITE-ProRule" id="PRU00076"/>
    </source>
</evidence>
<proteinExistence type="predicted"/>
<dbReference type="InterPro" id="IPR001881">
    <property type="entry name" value="EGF-like_Ca-bd_dom"/>
</dbReference>
<dbReference type="SMART" id="SM00181">
    <property type="entry name" value="EGF"/>
    <property type="match status" value="4"/>
</dbReference>
<dbReference type="InterPro" id="IPR050372">
    <property type="entry name" value="Neurexin-related_CASP"/>
</dbReference>
<dbReference type="PANTHER" id="PTHR15036:SF85">
    <property type="entry name" value="SP2353, ISOFORM A"/>
    <property type="match status" value="1"/>
</dbReference>